<evidence type="ECO:0000256" key="4">
    <source>
        <dbReference type="ARBA" id="ARBA00022729"/>
    </source>
</evidence>
<keyword evidence="5" id="KW-0560">Oxidoreductase</keyword>
<dbReference type="Gene3D" id="1.10.760.10">
    <property type="entry name" value="Cytochrome c-like domain"/>
    <property type="match status" value="2"/>
</dbReference>
<evidence type="ECO:0000256" key="6">
    <source>
        <dbReference type="ARBA" id="ARBA00023004"/>
    </source>
</evidence>
<dbReference type="PROSITE" id="PS51007">
    <property type="entry name" value="CYTC"/>
    <property type="match status" value="1"/>
</dbReference>
<dbReference type="PANTHER" id="PTHR30600:SF10">
    <property type="entry name" value="BLL6722 PROTEIN"/>
    <property type="match status" value="1"/>
</dbReference>
<keyword evidence="6 7" id="KW-0408">Iron</keyword>
<dbReference type="KEGG" id="ggr:HKW67_10965"/>
<sequence>MRHVRLIALLTASLAIGACAGDATTSPAAIDTPTVTPSTDAVSVVSPNSTQAAMVGVPFAYDATKAGTAFSDPRKSGLTYTVSFTPAVTGMTAANGTISGTASNPGVYTVTITARDNSGSSASHSFAIVVFAGDLTAPTLPATTHLYSDASNPLPRHFSQAAPNAGSPIGADNTPASNITTNAGATLGRVLFYDRRLSANDRVSCSSCHQQQFAFSDTSRLSHGFAGGFTGRHSMGLANSRFYASARFFWDERAASLEAQVLQPIQDATEMGMTLPNVIAKLSATTYYPALFSAAFGTSEITSDRVSLALSQFVRSLVSVNSKFDRAFGVNGVPNFAATFTAQELAGQDLFNGRAGCARCHGTNAHISDGVHNTGLDATITDAGAGNGRFKAPSLRNIAVRPPYMHDGRFQTLEQVIAFYDSGVQNNPGLDNRLRGGGGGNGPPLRLNLSAAERASLVAFLGTLTDNTFLTDVRFSNPFGR</sequence>
<evidence type="ECO:0000256" key="8">
    <source>
        <dbReference type="SAM" id="SignalP"/>
    </source>
</evidence>
<feature type="chain" id="PRO_5026982726" evidence="8">
    <location>
        <begin position="21"/>
        <end position="481"/>
    </location>
</feature>
<comment type="subcellular location">
    <subcellularLocation>
        <location evidence="1">Cell envelope</location>
    </subcellularLocation>
</comment>
<dbReference type="GO" id="GO:0004130">
    <property type="term" value="F:cytochrome-c peroxidase activity"/>
    <property type="evidence" value="ECO:0007669"/>
    <property type="project" value="TreeGrafter"/>
</dbReference>
<dbReference type="GO" id="GO:0020037">
    <property type="term" value="F:heme binding"/>
    <property type="evidence" value="ECO:0007669"/>
    <property type="project" value="InterPro"/>
</dbReference>
<dbReference type="SUPFAM" id="SSF46626">
    <property type="entry name" value="Cytochrome c"/>
    <property type="match status" value="2"/>
</dbReference>
<feature type="domain" description="Cytochrome c" evidence="9">
    <location>
        <begin position="342"/>
        <end position="465"/>
    </location>
</feature>
<evidence type="ECO:0000313" key="10">
    <source>
        <dbReference type="EMBL" id="QJR35988.1"/>
    </source>
</evidence>
<dbReference type="Proteomes" id="UP000500938">
    <property type="component" value="Chromosome"/>
</dbReference>
<dbReference type="Gene3D" id="2.60.40.10">
    <property type="entry name" value="Immunoglobulins"/>
    <property type="match status" value="1"/>
</dbReference>
<dbReference type="GO" id="GO:0005509">
    <property type="term" value="F:calcium ion binding"/>
    <property type="evidence" value="ECO:0007669"/>
    <property type="project" value="InterPro"/>
</dbReference>
<dbReference type="InterPro" id="IPR015919">
    <property type="entry name" value="Cadherin-like_sf"/>
</dbReference>
<dbReference type="GO" id="GO:0009055">
    <property type="term" value="F:electron transfer activity"/>
    <property type="evidence" value="ECO:0007669"/>
    <property type="project" value="InterPro"/>
</dbReference>
<dbReference type="PANTHER" id="PTHR30600">
    <property type="entry name" value="CYTOCHROME C PEROXIDASE-RELATED"/>
    <property type="match status" value="1"/>
</dbReference>
<dbReference type="InterPro" id="IPR051395">
    <property type="entry name" value="Cytochrome_c_Peroxidase/MauG"/>
</dbReference>
<dbReference type="PROSITE" id="PS51257">
    <property type="entry name" value="PROKAR_LIPOPROTEIN"/>
    <property type="match status" value="1"/>
</dbReference>
<evidence type="ECO:0000256" key="1">
    <source>
        <dbReference type="ARBA" id="ARBA00004196"/>
    </source>
</evidence>
<feature type="signal peptide" evidence="8">
    <location>
        <begin position="1"/>
        <end position="20"/>
    </location>
</feature>
<dbReference type="Pfam" id="PF05345">
    <property type="entry name" value="He_PIG"/>
    <property type="match status" value="1"/>
</dbReference>
<evidence type="ECO:0000313" key="11">
    <source>
        <dbReference type="Proteomes" id="UP000500938"/>
    </source>
</evidence>
<keyword evidence="11" id="KW-1185">Reference proteome</keyword>
<accession>A0A6M4IPU4</accession>
<dbReference type="RefSeq" id="WP_171225419.1">
    <property type="nucleotide sequence ID" value="NZ_CP053085.1"/>
</dbReference>
<organism evidence="10 11">
    <name type="scientific">Gemmatimonas groenlandica</name>
    <dbReference type="NCBI Taxonomy" id="2732249"/>
    <lineage>
        <taxon>Bacteria</taxon>
        <taxon>Pseudomonadati</taxon>
        <taxon>Gemmatimonadota</taxon>
        <taxon>Gemmatimonadia</taxon>
        <taxon>Gemmatimonadales</taxon>
        <taxon>Gemmatimonadaceae</taxon>
        <taxon>Gemmatimonas</taxon>
    </lineage>
</organism>
<evidence type="ECO:0000256" key="7">
    <source>
        <dbReference type="PROSITE-ProRule" id="PRU00433"/>
    </source>
</evidence>
<dbReference type="InterPro" id="IPR009056">
    <property type="entry name" value="Cyt_c-like_dom"/>
</dbReference>
<dbReference type="SUPFAM" id="SSF49313">
    <property type="entry name" value="Cadherin-like"/>
    <property type="match status" value="1"/>
</dbReference>
<name>A0A6M4IPU4_9BACT</name>
<dbReference type="GO" id="GO:0016020">
    <property type="term" value="C:membrane"/>
    <property type="evidence" value="ECO:0007669"/>
    <property type="project" value="InterPro"/>
</dbReference>
<evidence type="ECO:0000256" key="3">
    <source>
        <dbReference type="ARBA" id="ARBA00022723"/>
    </source>
</evidence>
<reference evidence="10 11" key="1">
    <citation type="submission" date="2020-05" db="EMBL/GenBank/DDBJ databases">
        <title>Complete genome sequence of Gemmatimonas greenlandica TET16.</title>
        <authorList>
            <person name="Zeng Y."/>
        </authorList>
    </citation>
    <scope>NUCLEOTIDE SEQUENCE [LARGE SCALE GENOMIC DNA]</scope>
    <source>
        <strain evidence="10 11">TET16</strain>
    </source>
</reference>
<dbReference type="CDD" id="cd00146">
    <property type="entry name" value="PKD"/>
    <property type="match status" value="1"/>
</dbReference>
<dbReference type="InterPro" id="IPR036909">
    <property type="entry name" value="Cyt_c-like_dom_sf"/>
</dbReference>
<dbReference type="AlphaFoldDB" id="A0A6M4IPU4"/>
<protein>
    <submittedName>
        <fullName evidence="10">C-type cytochrome</fullName>
    </submittedName>
</protein>
<keyword evidence="2 7" id="KW-0349">Heme</keyword>
<dbReference type="Pfam" id="PF03150">
    <property type="entry name" value="CCP_MauG"/>
    <property type="match status" value="1"/>
</dbReference>
<dbReference type="EMBL" id="CP053085">
    <property type="protein sequence ID" value="QJR35988.1"/>
    <property type="molecule type" value="Genomic_DNA"/>
</dbReference>
<proteinExistence type="predicted"/>
<evidence type="ECO:0000259" key="9">
    <source>
        <dbReference type="PROSITE" id="PS51007"/>
    </source>
</evidence>
<dbReference type="GO" id="GO:0030313">
    <property type="term" value="C:cell envelope"/>
    <property type="evidence" value="ECO:0007669"/>
    <property type="project" value="UniProtKB-SubCell"/>
</dbReference>
<keyword evidence="3 7" id="KW-0479">Metal-binding</keyword>
<gene>
    <name evidence="10" type="ORF">HKW67_10965</name>
</gene>
<dbReference type="InterPro" id="IPR004852">
    <property type="entry name" value="Di-haem_cyt_c_peroxidsae"/>
</dbReference>
<dbReference type="InterPro" id="IPR013783">
    <property type="entry name" value="Ig-like_fold"/>
</dbReference>
<evidence type="ECO:0000256" key="5">
    <source>
        <dbReference type="ARBA" id="ARBA00023002"/>
    </source>
</evidence>
<evidence type="ECO:0000256" key="2">
    <source>
        <dbReference type="ARBA" id="ARBA00022617"/>
    </source>
</evidence>
<keyword evidence="4 8" id="KW-0732">Signal</keyword>